<sequence length="59" mass="6782">MVDLPSLPLTGFIWSVGISLEENIFDLPLLVDDVKYLEYILPLNKDSTMIYHTLKTGWL</sequence>
<dbReference type="Proteomes" id="UP001249851">
    <property type="component" value="Unassembled WGS sequence"/>
</dbReference>
<gene>
    <name evidence="1" type="ORF">P5673_031806</name>
</gene>
<proteinExistence type="predicted"/>
<keyword evidence="2" id="KW-1185">Reference proteome</keyword>
<dbReference type="AlphaFoldDB" id="A0AAD9PSI4"/>
<accession>A0AAD9PSI4</accession>
<reference evidence="1" key="1">
    <citation type="journal article" date="2023" name="G3 (Bethesda)">
        <title>Whole genome assembly and annotation of the endangered Caribbean coral Acropora cervicornis.</title>
        <authorList>
            <person name="Selwyn J.D."/>
            <person name="Vollmer S.V."/>
        </authorList>
    </citation>
    <scope>NUCLEOTIDE SEQUENCE</scope>
    <source>
        <strain evidence="1">K2</strain>
    </source>
</reference>
<dbReference type="EMBL" id="JARQWQ010000156">
    <property type="protein sequence ID" value="KAK2548106.1"/>
    <property type="molecule type" value="Genomic_DNA"/>
</dbReference>
<reference evidence="1" key="2">
    <citation type="journal article" date="2023" name="Science">
        <title>Genomic signatures of disease resistance in endangered staghorn corals.</title>
        <authorList>
            <person name="Vollmer S.V."/>
            <person name="Selwyn J.D."/>
            <person name="Despard B.A."/>
            <person name="Roesel C.L."/>
        </authorList>
    </citation>
    <scope>NUCLEOTIDE SEQUENCE</scope>
    <source>
        <strain evidence="1">K2</strain>
    </source>
</reference>
<comment type="caution">
    <text evidence="1">The sequence shown here is derived from an EMBL/GenBank/DDBJ whole genome shotgun (WGS) entry which is preliminary data.</text>
</comment>
<evidence type="ECO:0000313" key="2">
    <source>
        <dbReference type="Proteomes" id="UP001249851"/>
    </source>
</evidence>
<evidence type="ECO:0000313" key="1">
    <source>
        <dbReference type="EMBL" id="KAK2548106.1"/>
    </source>
</evidence>
<organism evidence="1 2">
    <name type="scientific">Acropora cervicornis</name>
    <name type="common">Staghorn coral</name>
    <dbReference type="NCBI Taxonomy" id="6130"/>
    <lineage>
        <taxon>Eukaryota</taxon>
        <taxon>Metazoa</taxon>
        <taxon>Cnidaria</taxon>
        <taxon>Anthozoa</taxon>
        <taxon>Hexacorallia</taxon>
        <taxon>Scleractinia</taxon>
        <taxon>Astrocoeniina</taxon>
        <taxon>Acroporidae</taxon>
        <taxon>Acropora</taxon>
    </lineage>
</organism>
<name>A0AAD9PSI4_ACRCE</name>
<protein>
    <submittedName>
        <fullName evidence="1">Uncharacterized protein</fullName>
    </submittedName>
</protein>